<dbReference type="RefSeq" id="WP_126781388.1">
    <property type="nucleotide sequence ID" value="NZ_JBQDMR010000082.1"/>
</dbReference>
<evidence type="ECO:0000313" key="2">
    <source>
        <dbReference type="Proteomes" id="UP000287239"/>
    </source>
</evidence>
<dbReference type="NCBIfam" id="NF007806">
    <property type="entry name" value="PRK10513.1"/>
    <property type="match status" value="1"/>
</dbReference>
<dbReference type="InterPro" id="IPR036412">
    <property type="entry name" value="HAD-like_sf"/>
</dbReference>
<dbReference type="GO" id="GO:0000287">
    <property type="term" value="F:magnesium ion binding"/>
    <property type="evidence" value="ECO:0007669"/>
    <property type="project" value="TreeGrafter"/>
</dbReference>
<dbReference type="GO" id="GO:0005829">
    <property type="term" value="C:cytosol"/>
    <property type="evidence" value="ECO:0007669"/>
    <property type="project" value="TreeGrafter"/>
</dbReference>
<sequence length="270" mass="29403">MSIKLVAIDIDGTLLNSNKELTAKTKATIAEAKAQGIKIVLATGRPYPGVVESLKALNLEEAGDYVITYNGSLVQASDTKAIIASHGLTYENFIEIEAMARQVGVPIHTIDQENIYTANHLISPYTIHEVGLTGMPLYYRSIDQMTPDMEIIKMMMIDEPVLLDEAITKIPDWFKEKYTTAKSAEFYYEILNIEANKGKALLELADHLGIKQEETMAIGDNENDLPMVVTAGIGVAMGNAVPALKAVADVIGLSNDEDGVAGIIEEYVLK</sequence>
<dbReference type="NCBIfam" id="TIGR01484">
    <property type="entry name" value="HAD-SF-IIB"/>
    <property type="match status" value="1"/>
</dbReference>
<dbReference type="CDD" id="cd07516">
    <property type="entry name" value="HAD_Pase"/>
    <property type="match status" value="1"/>
</dbReference>
<dbReference type="SFLD" id="SFLDS00003">
    <property type="entry name" value="Haloacid_Dehalogenase"/>
    <property type="match status" value="1"/>
</dbReference>
<dbReference type="AlphaFoldDB" id="A0A429ZHH9"/>
<dbReference type="GO" id="GO:0016791">
    <property type="term" value="F:phosphatase activity"/>
    <property type="evidence" value="ECO:0007669"/>
    <property type="project" value="TreeGrafter"/>
</dbReference>
<name>A0A429ZHH9_9ENTE</name>
<evidence type="ECO:0000313" key="1">
    <source>
        <dbReference type="EMBL" id="RST93171.1"/>
    </source>
</evidence>
<dbReference type="InterPro" id="IPR000150">
    <property type="entry name" value="Cof"/>
</dbReference>
<protein>
    <submittedName>
        <fullName evidence="1">Sugar-phosphatase</fullName>
    </submittedName>
</protein>
<organism evidence="1 2">
    <name type="scientific">Vagococcus salmoninarum</name>
    <dbReference type="NCBI Taxonomy" id="2739"/>
    <lineage>
        <taxon>Bacteria</taxon>
        <taxon>Bacillati</taxon>
        <taxon>Bacillota</taxon>
        <taxon>Bacilli</taxon>
        <taxon>Lactobacillales</taxon>
        <taxon>Enterococcaceae</taxon>
        <taxon>Vagococcus</taxon>
    </lineage>
</organism>
<dbReference type="SFLD" id="SFLDG01140">
    <property type="entry name" value="C2.B:_Phosphomannomutase_and_P"/>
    <property type="match status" value="1"/>
</dbReference>
<dbReference type="Gene3D" id="3.40.50.1000">
    <property type="entry name" value="HAD superfamily/HAD-like"/>
    <property type="match status" value="1"/>
</dbReference>
<dbReference type="Proteomes" id="UP000287239">
    <property type="component" value="Unassembled WGS sequence"/>
</dbReference>
<dbReference type="EMBL" id="NGJU01000019">
    <property type="protein sequence ID" value="RST93171.1"/>
    <property type="molecule type" value="Genomic_DNA"/>
</dbReference>
<dbReference type="PROSITE" id="PS01228">
    <property type="entry name" value="COF_1"/>
    <property type="match status" value="1"/>
</dbReference>
<reference evidence="1 2" key="1">
    <citation type="submission" date="2017-05" db="EMBL/GenBank/DDBJ databases">
        <title>Vagococcus spp. assemblies.</title>
        <authorList>
            <person name="Gulvik C.A."/>
        </authorList>
    </citation>
    <scope>NUCLEOTIDE SEQUENCE [LARGE SCALE GENOMIC DNA]</scope>
    <source>
        <strain evidence="1 2">NCFB 2777</strain>
    </source>
</reference>
<dbReference type="PANTHER" id="PTHR10000:SF8">
    <property type="entry name" value="HAD SUPERFAMILY HYDROLASE-LIKE, TYPE 3"/>
    <property type="match status" value="1"/>
</dbReference>
<keyword evidence="2" id="KW-1185">Reference proteome</keyword>
<dbReference type="Gene3D" id="3.30.1240.10">
    <property type="match status" value="1"/>
</dbReference>
<dbReference type="GeneID" id="98569045"/>
<dbReference type="SUPFAM" id="SSF56784">
    <property type="entry name" value="HAD-like"/>
    <property type="match status" value="1"/>
</dbReference>
<gene>
    <name evidence="1" type="ORF">CBF35_11915</name>
</gene>
<dbReference type="OrthoDB" id="9790031at2"/>
<dbReference type="InterPro" id="IPR023214">
    <property type="entry name" value="HAD_sf"/>
</dbReference>
<dbReference type="SFLD" id="SFLDG01144">
    <property type="entry name" value="C2.B.4:_PGP_Like"/>
    <property type="match status" value="1"/>
</dbReference>
<dbReference type="Pfam" id="PF08282">
    <property type="entry name" value="Hydrolase_3"/>
    <property type="match status" value="1"/>
</dbReference>
<dbReference type="InterPro" id="IPR006379">
    <property type="entry name" value="HAD-SF_hydro_IIB"/>
</dbReference>
<dbReference type="PANTHER" id="PTHR10000">
    <property type="entry name" value="PHOSPHOSERINE PHOSPHATASE"/>
    <property type="match status" value="1"/>
</dbReference>
<dbReference type="NCBIfam" id="TIGR00099">
    <property type="entry name" value="Cof-subfamily"/>
    <property type="match status" value="1"/>
</dbReference>
<proteinExistence type="predicted"/>
<accession>A0A429ZHH9</accession>
<comment type="caution">
    <text evidence="1">The sequence shown here is derived from an EMBL/GenBank/DDBJ whole genome shotgun (WGS) entry which is preliminary data.</text>
</comment>